<keyword evidence="1" id="KW-0812">Transmembrane</keyword>
<keyword evidence="1" id="KW-1133">Transmembrane helix</keyword>
<dbReference type="PANTHER" id="PTHR46320:SF1">
    <property type="entry name" value="GLYCEROPHOSPHODIESTER PHOSPHODIESTERASE 1"/>
    <property type="match status" value="1"/>
</dbReference>
<dbReference type="AlphaFoldDB" id="A0A8R1DH28"/>
<proteinExistence type="predicted"/>
<dbReference type="GO" id="GO:0006580">
    <property type="term" value="P:ethanolamine metabolic process"/>
    <property type="evidence" value="ECO:0007669"/>
    <property type="project" value="TreeGrafter"/>
</dbReference>
<dbReference type="PANTHER" id="PTHR46320">
    <property type="entry name" value="GLYCEROPHOSPHODIESTER PHOSPHODIESTERASE 1"/>
    <property type="match status" value="1"/>
</dbReference>
<dbReference type="Pfam" id="PF03009">
    <property type="entry name" value="GDPD"/>
    <property type="match status" value="1"/>
</dbReference>
<keyword evidence="4" id="KW-1185">Reference proteome</keyword>
<reference evidence="4" key="1">
    <citation type="submission" date="2010-08" db="EMBL/GenBank/DDBJ databases">
        <authorList>
            <consortium name="Caenorhabditis japonica Sequencing Consortium"/>
            <person name="Wilson R.K."/>
        </authorList>
    </citation>
    <scope>NUCLEOTIDE SEQUENCE [LARGE SCALE GENOMIC DNA]</scope>
    <source>
        <strain evidence="4">DF5081</strain>
    </source>
</reference>
<organism evidence="3 4">
    <name type="scientific">Caenorhabditis japonica</name>
    <dbReference type="NCBI Taxonomy" id="281687"/>
    <lineage>
        <taxon>Eukaryota</taxon>
        <taxon>Metazoa</taxon>
        <taxon>Ecdysozoa</taxon>
        <taxon>Nematoda</taxon>
        <taxon>Chromadorea</taxon>
        <taxon>Rhabditida</taxon>
        <taxon>Rhabditina</taxon>
        <taxon>Rhabditomorpha</taxon>
        <taxon>Rhabditoidea</taxon>
        <taxon>Rhabditidae</taxon>
        <taxon>Peloderinae</taxon>
        <taxon>Caenorhabditis</taxon>
    </lineage>
</organism>
<dbReference type="CDD" id="cd08573">
    <property type="entry name" value="GDPD_GDE1"/>
    <property type="match status" value="1"/>
</dbReference>
<evidence type="ECO:0000256" key="1">
    <source>
        <dbReference type="SAM" id="Phobius"/>
    </source>
</evidence>
<sequence>MAGFSLEESAPKILGVSVLVVAFIYIIYPPGLLLIPLTIFVFAFATKNEKTSSKNVDTFFSGFKIGGHRGAPKSFPENSMAGFAQAKADGADLIEFDVALTKDGKAVLMHDDDLDRTTDLKGPIRDKTRAELDRCNISATFIRTAPGDHSRLGSVSRERVPDMEDVVRWAVENNTRMLFDVKDSDNELVDQIANLFQKYNLYDKAIVCSFFPWVVYRIKKGDQQILTGLTWRLKFWSYHDIENLRPRYSGPKQLLFAAIDVLHVWLLKRVTPWYLGADLLLTNNLDISQTLILDQKRRGMRVAVWTVNDMAEMHWMLETLKVPILTDYPELTKQAAHLEEVKKSNYMPMHKSSSDL</sequence>
<evidence type="ECO:0000259" key="2">
    <source>
        <dbReference type="PROSITE" id="PS51704"/>
    </source>
</evidence>
<dbReference type="SUPFAM" id="SSF51695">
    <property type="entry name" value="PLC-like phosphodiesterases"/>
    <property type="match status" value="1"/>
</dbReference>
<dbReference type="Gene3D" id="3.20.20.190">
    <property type="entry name" value="Phosphatidylinositol (PI) phosphodiesterase"/>
    <property type="match status" value="1"/>
</dbReference>
<dbReference type="Proteomes" id="UP000005237">
    <property type="component" value="Unassembled WGS sequence"/>
</dbReference>
<dbReference type="InterPro" id="IPR017946">
    <property type="entry name" value="PLC-like_Pdiesterase_TIM-brl"/>
</dbReference>
<name>A0A8R1DH28_CAEJA</name>
<dbReference type="EnsemblMetazoa" id="CJA02538.1">
    <property type="protein sequence ID" value="CJA02538.1"/>
    <property type="gene ID" value="WBGene00121742"/>
</dbReference>
<dbReference type="PROSITE" id="PS51704">
    <property type="entry name" value="GP_PDE"/>
    <property type="match status" value="1"/>
</dbReference>
<evidence type="ECO:0000313" key="3">
    <source>
        <dbReference type="EnsemblMetazoa" id="CJA02538.1"/>
    </source>
</evidence>
<dbReference type="InterPro" id="IPR030395">
    <property type="entry name" value="GP_PDE_dom"/>
</dbReference>
<feature type="domain" description="GP-PDE" evidence="2">
    <location>
        <begin position="63"/>
        <end position="336"/>
    </location>
</feature>
<evidence type="ECO:0000313" key="4">
    <source>
        <dbReference type="Proteomes" id="UP000005237"/>
    </source>
</evidence>
<dbReference type="GO" id="GO:0005886">
    <property type="term" value="C:plasma membrane"/>
    <property type="evidence" value="ECO:0007669"/>
    <property type="project" value="TreeGrafter"/>
</dbReference>
<dbReference type="GO" id="GO:0008889">
    <property type="term" value="F:glycerophosphodiester phosphodiesterase activity"/>
    <property type="evidence" value="ECO:0007669"/>
    <property type="project" value="TreeGrafter"/>
</dbReference>
<dbReference type="GO" id="GO:0070291">
    <property type="term" value="P:N-acylethanolamine metabolic process"/>
    <property type="evidence" value="ECO:0007669"/>
    <property type="project" value="TreeGrafter"/>
</dbReference>
<feature type="transmembrane region" description="Helical" evidence="1">
    <location>
        <begin position="20"/>
        <end position="45"/>
    </location>
</feature>
<dbReference type="OMA" id="KHHWMTL"/>
<protein>
    <submittedName>
        <fullName evidence="3">GP-PDE domain-containing protein</fullName>
    </submittedName>
</protein>
<dbReference type="GO" id="GO:0006644">
    <property type="term" value="P:phospholipid metabolic process"/>
    <property type="evidence" value="ECO:0007669"/>
    <property type="project" value="TreeGrafter"/>
</dbReference>
<accession>A0A8R1DH28</accession>
<reference evidence="3" key="2">
    <citation type="submission" date="2022-06" db="UniProtKB">
        <authorList>
            <consortium name="EnsemblMetazoa"/>
        </authorList>
    </citation>
    <scope>IDENTIFICATION</scope>
    <source>
        <strain evidence="3">DF5081</strain>
    </source>
</reference>
<keyword evidence="1" id="KW-0472">Membrane</keyword>